<dbReference type="AlphaFoldDB" id="A0A974SHM6"/>
<dbReference type="SUPFAM" id="SSF52540">
    <property type="entry name" value="P-loop containing nucleoside triphosphate hydrolases"/>
    <property type="match status" value="1"/>
</dbReference>
<dbReference type="InterPro" id="IPR037919">
    <property type="entry name" value="OGT"/>
</dbReference>
<dbReference type="Gene3D" id="1.25.40.10">
    <property type="entry name" value="Tetratricopeptide repeat domain"/>
    <property type="match status" value="4"/>
</dbReference>
<dbReference type="GO" id="GO:0006493">
    <property type="term" value="P:protein O-linked glycosylation"/>
    <property type="evidence" value="ECO:0007669"/>
    <property type="project" value="InterPro"/>
</dbReference>
<dbReference type="GO" id="GO:0097363">
    <property type="term" value="F:protein O-acetylglucosaminyltransferase activity"/>
    <property type="evidence" value="ECO:0007669"/>
    <property type="project" value="TreeGrafter"/>
</dbReference>
<dbReference type="PROSITE" id="PS50293">
    <property type="entry name" value="TPR_REGION"/>
    <property type="match status" value="1"/>
</dbReference>
<evidence type="ECO:0000313" key="4">
    <source>
        <dbReference type="EMBL" id="QRG05497.1"/>
    </source>
</evidence>
<evidence type="ECO:0000256" key="1">
    <source>
        <dbReference type="ARBA" id="ARBA00022737"/>
    </source>
</evidence>
<keyword evidence="1" id="KW-0677">Repeat</keyword>
<dbReference type="Gene3D" id="3.40.50.300">
    <property type="entry name" value="P-loop containing nucleotide triphosphate hydrolases"/>
    <property type="match status" value="1"/>
</dbReference>
<feature type="repeat" description="TPR" evidence="3">
    <location>
        <begin position="182"/>
        <end position="215"/>
    </location>
</feature>
<name>A0A974SHM6_9HYPH</name>
<dbReference type="RefSeq" id="WP_203192362.1">
    <property type="nucleotide sequence ID" value="NZ_CP063362.1"/>
</dbReference>
<dbReference type="Pfam" id="PF13414">
    <property type="entry name" value="TPR_11"/>
    <property type="match status" value="1"/>
</dbReference>
<dbReference type="PANTHER" id="PTHR44366">
    <property type="entry name" value="UDP-N-ACETYLGLUCOSAMINE--PEPTIDE N-ACETYLGLUCOSAMINYLTRANSFERASE 110 KDA SUBUNIT"/>
    <property type="match status" value="1"/>
</dbReference>
<dbReference type="InterPro" id="IPR011990">
    <property type="entry name" value="TPR-like_helical_dom_sf"/>
</dbReference>
<accession>A0A974SHM6</accession>
<dbReference type="PANTHER" id="PTHR44366:SF1">
    <property type="entry name" value="UDP-N-ACETYLGLUCOSAMINE--PEPTIDE N-ACETYLGLUCOSAMINYLTRANSFERASE 110 KDA SUBUNIT"/>
    <property type="match status" value="1"/>
</dbReference>
<gene>
    <name evidence="4" type="ORF">EZH22_20815</name>
</gene>
<dbReference type="InterPro" id="IPR013105">
    <property type="entry name" value="TPR_2"/>
</dbReference>
<keyword evidence="5" id="KW-1185">Reference proteome</keyword>
<feature type="repeat" description="TPR" evidence="3">
    <location>
        <begin position="318"/>
        <end position="351"/>
    </location>
</feature>
<dbReference type="Pfam" id="PF13432">
    <property type="entry name" value="TPR_16"/>
    <property type="match status" value="2"/>
</dbReference>
<evidence type="ECO:0000256" key="3">
    <source>
        <dbReference type="PROSITE-ProRule" id="PRU00339"/>
    </source>
</evidence>
<protein>
    <submittedName>
        <fullName evidence="4">Tetratricopeptide repeat protein</fullName>
    </submittedName>
</protein>
<dbReference type="PROSITE" id="PS50005">
    <property type="entry name" value="TPR"/>
    <property type="match status" value="4"/>
</dbReference>
<feature type="repeat" description="TPR" evidence="3">
    <location>
        <begin position="114"/>
        <end position="147"/>
    </location>
</feature>
<dbReference type="SUPFAM" id="SSF48452">
    <property type="entry name" value="TPR-like"/>
    <property type="match status" value="2"/>
</dbReference>
<proteinExistence type="predicted"/>
<feature type="repeat" description="TPR" evidence="3">
    <location>
        <begin position="284"/>
        <end position="317"/>
    </location>
</feature>
<reference evidence="4 5" key="1">
    <citation type="submission" date="2020-10" db="EMBL/GenBank/DDBJ databases">
        <title>Degradation of 1,4-Dioxane by Xanthobacter sp. YN2, via a Novel Group-2 Soluble Di-Iron Monooxygenase.</title>
        <authorList>
            <person name="Ma F."/>
            <person name="Wang Y."/>
            <person name="Yang J."/>
            <person name="Guo H."/>
            <person name="Su D."/>
            <person name="Yu L."/>
        </authorList>
    </citation>
    <scope>NUCLEOTIDE SEQUENCE [LARGE SCALE GENOMIC DNA]</scope>
    <source>
        <strain evidence="4 5">YN2</strain>
    </source>
</reference>
<dbReference type="InterPro" id="IPR027417">
    <property type="entry name" value="P-loop_NTPase"/>
</dbReference>
<dbReference type="Proteomes" id="UP000596427">
    <property type="component" value="Chromosome"/>
</dbReference>
<dbReference type="InterPro" id="IPR019734">
    <property type="entry name" value="TPR_rpt"/>
</dbReference>
<organism evidence="4 5">
    <name type="scientific">Xanthobacter dioxanivorans</name>
    <dbReference type="NCBI Taxonomy" id="2528964"/>
    <lineage>
        <taxon>Bacteria</taxon>
        <taxon>Pseudomonadati</taxon>
        <taxon>Pseudomonadota</taxon>
        <taxon>Alphaproteobacteria</taxon>
        <taxon>Hyphomicrobiales</taxon>
        <taxon>Xanthobacteraceae</taxon>
        <taxon>Xanthobacter</taxon>
    </lineage>
</organism>
<dbReference type="SMART" id="SM00028">
    <property type="entry name" value="TPR"/>
    <property type="match status" value="9"/>
</dbReference>
<sequence length="702" mass="76960">MSPARPGPVLGSAQALVQAWDLYRAGQWPAAEALARAVLEKTGASAEAAHLVSVILAQSARLAEAAAFMEQAVALDPGRSSYHSNLCEMRRQLGDLAGAISAGRAAVACDPAYAPGANNLGIALFESGDLDEAIALYRKAIALKPAFAEAHNNLGNALRAGKQPGEAIAAFKTAIACRPHYAEAHNNLGNMLREQQNFREADLAFQQAIALKRDYVEPYTSLALSLFDQQRSEEAFAVLALAISAAPDRPEPAFYLAQGLLQERKAEGARSACQRALRANPDHVPTLTILARILRELERVEDAIAIARRALDIDPDHLDALNILGLLLMESGDLRGARAQFEQALRLDPGSLNSLINLVSARKVTRDDPCIGALEDAVAGEAGEEARIPLHFALGKAYDDAGRHADALAQFMSGARLKRALLTYDEAATHAIFDRVRTIFTRAFLAERSGRGDPQARPIFIVGMPRSGSTLVEQILASHARIQGGGEMDHLHRAVGRIDQDFGGMVHYPELMHLMEPDQMRDIIATYGASMPRLAPGRRVVIDKMLNNFFYVGLIHILFPHATIIHCRRDPVDTCISCFSKLFRDDIHYSYDFGELARYYGKYAQLMEHWQHVLPAGAILDVQYEEVVRDIESAARRLIQRCGEEWDPACLRFHETDRPIRTASITQVREPLYATSVGRWRRYGPALQPLVDALGPGSASAR</sequence>
<dbReference type="KEGG" id="xdi:EZH22_20815"/>
<evidence type="ECO:0000313" key="5">
    <source>
        <dbReference type="Proteomes" id="UP000596427"/>
    </source>
</evidence>
<keyword evidence="2 3" id="KW-0802">TPR repeat</keyword>
<dbReference type="EMBL" id="CP063362">
    <property type="protein sequence ID" value="QRG05497.1"/>
    <property type="molecule type" value="Genomic_DNA"/>
</dbReference>
<evidence type="ECO:0000256" key="2">
    <source>
        <dbReference type="ARBA" id="ARBA00022803"/>
    </source>
</evidence>
<dbReference type="Pfam" id="PF07719">
    <property type="entry name" value="TPR_2"/>
    <property type="match status" value="1"/>
</dbReference>
<dbReference type="Pfam" id="PF13469">
    <property type="entry name" value="Sulfotransfer_3"/>
    <property type="match status" value="1"/>
</dbReference>